<organism evidence="2 3">
    <name type="scientific">Spirosoma pollinicola</name>
    <dbReference type="NCBI Taxonomy" id="2057025"/>
    <lineage>
        <taxon>Bacteria</taxon>
        <taxon>Pseudomonadati</taxon>
        <taxon>Bacteroidota</taxon>
        <taxon>Cytophagia</taxon>
        <taxon>Cytophagales</taxon>
        <taxon>Cytophagaceae</taxon>
        <taxon>Spirosoma</taxon>
    </lineage>
</organism>
<evidence type="ECO:0008006" key="4">
    <source>
        <dbReference type="Google" id="ProtNLM"/>
    </source>
</evidence>
<feature type="chain" id="PRO_5014862401" description="Lipocalin-like domain-containing protein" evidence="1">
    <location>
        <begin position="22"/>
        <end position="169"/>
    </location>
</feature>
<dbReference type="RefSeq" id="WP_100990178.1">
    <property type="nucleotide sequence ID" value="NZ_CP025096.1"/>
</dbReference>
<evidence type="ECO:0000313" key="3">
    <source>
        <dbReference type="Proteomes" id="UP000232883"/>
    </source>
</evidence>
<feature type="signal peptide" evidence="1">
    <location>
        <begin position="1"/>
        <end position="21"/>
    </location>
</feature>
<evidence type="ECO:0000313" key="2">
    <source>
        <dbReference type="EMBL" id="AUD04112.1"/>
    </source>
</evidence>
<name>A0A2K8Z2K8_9BACT</name>
<protein>
    <recommendedName>
        <fullName evidence="4">Lipocalin-like domain-containing protein</fullName>
    </recommendedName>
</protein>
<accession>A0A2K8Z2K8</accession>
<dbReference type="EMBL" id="CP025096">
    <property type="protein sequence ID" value="AUD04112.1"/>
    <property type="molecule type" value="Genomic_DNA"/>
</dbReference>
<dbReference type="PROSITE" id="PS51257">
    <property type="entry name" value="PROKAR_LIPOPROTEIN"/>
    <property type="match status" value="1"/>
</dbReference>
<dbReference type="KEGG" id="spir:CWM47_21125"/>
<dbReference type="Proteomes" id="UP000232883">
    <property type="component" value="Chromosome"/>
</dbReference>
<evidence type="ECO:0000256" key="1">
    <source>
        <dbReference type="SAM" id="SignalP"/>
    </source>
</evidence>
<sequence>MKHYVMKALSLLCSLTFLMWATGCQKKEVEPINSAPQLLNGQYSGKITYVTYLWTGKEDTLYRKDTTGINFKLEGSKFHRPECGDCSGTIAVDTNSQTVEFNSSDKACSDKGADATGSWTFTNGIMGDYTYALVGQTLTLTQKYPRPKDMGAGSAYTTEKIIVATRQVL</sequence>
<dbReference type="AlphaFoldDB" id="A0A2K8Z2K8"/>
<reference evidence="2 3" key="1">
    <citation type="submission" date="2017-11" db="EMBL/GenBank/DDBJ databases">
        <title>Taxonomic description and genome sequences of Spirosoma HA7 sp. nov., isolated from pollen microhabitat of Corylus avellana.</title>
        <authorList>
            <person name="Ambika Manirajan B."/>
            <person name="Suarez C."/>
            <person name="Ratering S."/>
            <person name="Geissler-Plaum R."/>
            <person name="Cardinale M."/>
            <person name="Sylvia S."/>
        </authorList>
    </citation>
    <scope>NUCLEOTIDE SEQUENCE [LARGE SCALE GENOMIC DNA]</scope>
    <source>
        <strain evidence="2 3">HA7</strain>
    </source>
</reference>
<keyword evidence="3" id="KW-1185">Reference proteome</keyword>
<gene>
    <name evidence="2" type="ORF">CWM47_21125</name>
</gene>
<keyword evidence="1" id="KW-0732">Signal</keyword>
<proteinExistence type="predicted"/>